<dbReference type="Gene3D" id="3.90.79.10">
    <property type="entry name" value="Nucleoside Triphosphate Pyrophosphohydrolase"/>
    <property type="match status" value="1"/>
</dbReference>
<reference evidence="2 3" key="1">
    <citation type="submission" date="2018-01" db="EMBL/GenBank/DDBJ databases">
        <title>Harnessing the power of phylogenomics to disentangle the directionality and signatures of interkingdom host jumping in the parasitic fungal genus Tolypocladium.</title>
        <authorList>
            <person name="Quandt C.A."/>
            <person name="Patterson W."/>
            <person name="Spatafora J.W."/>
        </authorList>
    </citation>
    <scope>NUCLEOTIDE SEQUENCE [LARGE SCALE GENOMIC DNA]</scope>
    <source>
        <strain evidence="2 3">NRBC 100945</strain>
    </source>
</reference>
<dbReference type="AlphaFoldDB" id="A0A2S4L6Y1"/>
<proteinExistence type="predicted"/>
<comment type="caution">
    <text evidence="2">The sequence shown here is derived from an EMBL/GenBank/DDBJ whole genome shotgun (WGS) entry which is preliminary data.</text>
</comment>
<dbReference type="CDD" id="cd02883">
    <property type="entry name" value="NUDIX_Hydrolase"/>
    <property type="match status" value="1"/>
</dbReference>
<dbReference type="EMBL" id="PKSG01000161">
    <property type="protein sequence ID" value="POR38203.1"/>
    <property type="molecule type" value="Genomic_DNA"/>
</dbReference>
<gene>
    <name evidence="2" type="ORF">TPAR_01588</name>
</gene>
<evidence type="ECO:0000313" key="2">
    <source>
        <dbReference type="EMBL" id="POR38203.1"/>
    </source>
</evidence>
<sequence>MTLEPDARNPNGPSPPAFDFTFDASVAGFNVPLKTYLASHPEFDAVATGALVTSRHESGSLQLLLIQRAAHDSMPSRWEVPGGACDLDDATLLHGLARELWEETGLVLRRVVGRVVGRGSGGALGRGAEDGDVFFTRRALRVVKYSFLVDVEQPPDIKLDANEHQRFLWATEEECRAGRAGDVDIKFTADPQKATIMEAFRAGKE</sequence>
<dbReference type="OrthoDB" id="276276at2759"/>
<dbReference type="Proteomes" id="UP000237481">
    <property type="component" value="Unassembled WGS sequence"/>
</dbReference>
<evidence type="ECO:0000259" key="1">
    <source>
        <dbReference type="PROSITE" id="PS51462"/>
    </source>
</evidence>
<dbReference type="InterPro" id="IPR015797">
    <property type="entry name" value="NUDIX_hydrolase-like_dom_sf"/>
</dbReference>
<evidence type="ECO:0000313" key="3">
    <source>
        <dbReference type="Proteomes" id="UP000237481"/>
    </source>
</evidence>
<dbReference type="PANTHER" id="PTHR43736">
    <property type="entry name" value="ADP-RIBOSE PYROPHOSPHATASE"/>
    <property type="match status" value="1"/>
</dbReference>
<feature type="domain" description="Nudix hydrolase" evidence="1">
    <location>
        <begin position="41"/>
        <end position="193"/>
    </location>
</feature>
<organism evidence="2 3">
    <name type="scientific">Tolypocladium paradoxum</name>
    <dbReference type="NCBI Taxonomy" id="94208"/>
    <lineage>
        <taxon>Eukaryota</taxon>
        <taxon>Fungi</taxon>
        <taxon>Dikarya</taxon>
        <taxon>Ascomycota</taxon>
        <taxon>Pezizomycotina</taxon>
        <taxon>Sordariomycetes</taxon>
        <taxon>Hypocreomycetidae</taxon>
        <taxon>Hypocreales</taxon>
        <taxon>Ophiocordycipitaceae</taxon>
        <taxon>Tolypocladium</taxon>
    </lineage>
</organism>
<dbReference type="InterPro" id="IPR000086">
    <property type="entry name" value="NUDIX_hydrolase_dom"/>
</dbReference>
<dbReference type="Pfam" id="PF00293">
    <property type="entry name" value="NUDIX"/>
    <property type="match status" value="1"/>
</dbReference>
<dbReference type="STRING" id="94208.A0A2S4L6Y1"/>
<dbReference type="SUPFAM" id="SSF55811">
    <property type="entry name" value="Nudix"/>
    <property type="match status" value="1"/>
</dbReference>
<protein>
    <recommendedName>
        <fullName evidence="1">Nudix hydrolase domain-containing protein</fullName>
    </recommendedName>
</protein>
<accession>A0A2S4L6Y1</accession>
<name>A0A2S4L6Y1_9HYPO</name>
<dbReference type="PANTHER" id="PTHR43736:SF1">
    <property type="entry name" value="DIHYDRONEOPTERIN TRIPHOSPHATE DIPHOSPHATASE"/>
    <property type="match status" value="1"/>
</dbReference>
<dbReference type="PROSITE" id="PS51462">
    <property type="entry name" value="NUDIX"/>
    <property type="match status" value="1"/>
</dbReference>
<keyword evidence="3" id="KW-1185">Reference proteome</keyword>